<dbReference type="InterPro" id="IPR050662">
    <property type="entry name" value="Sec-metab_biosynth-thioest"/>
</dbReference>
<evidence type="ECO:0000259" key="6">
    <source>
        <dbReference type="SMART" id="SM00849"/>
    </source>
</evidence>
<dbReference type="InterPro" id="IPR047921">
    <property type="entry name" value="LACTB2-like_MBL-fold"/>
</dbReference>
<feature type="domain" description="Metallo-beta-lactamase" evidence="6">
    <location>
        <begin position="59"/>
        <end position="220"/>
    </location>
</feature>
<evidence type="ECO:0000256" key="4">
    <source>
        <dbReference type="ARBA" id="ARBA00022833"/>
    </source>
</evidence>
<evidence type="ECO:0000256" key="1">
    <source>
        <dbReference type="ARBA" id="ARBA00006759"/>
    </source>
</evidence>
<protein>
    <recommendedName>
        <fullName evidence="5">Beta-lactamase-like protein 2 homolog</fullName>
    </recommendedName>
</protein>
<dbReference type="Pfam" id="PF17778">
    <property type="entry name" value="WHD_BLACT"/>
    <property type="match status" value="1"/>
</dbReference>
<dbReference type="Gene3D" id="3.60.15.10">
    <property type="entry name" value="Ribonuclease Z/Hydroxyacylglutathione hydrolase-like"/>
    <property type="match status" value="1"/>
</dbReference>
<dbReference type="FunFam" id="3.60.15.10:FF:000017">
    <property type="entry name" value="Lactamase beta 2"/>
    <property type="match status" value="1"/>
</dbReference>
<sequence length="316" mass="35605">MFKLLRDFIEYSIAILAHFYAHMFRPNNKSLTTIENLNQLSPLVWRILGANPGPFTLQGTNTYLVGSGKSKILIDSGEPNVPEYINNLKKALGENKISCIVCTHWHRDHVGGVPDVIQKVIGEKVPVYKFKRDDAVEDSSCYTFVNDEHILSTAGATLRLIGTPGHTVDHMSIYLEEEGSLFSGDCILGEGSTIFENLHSYMTSLHKLLNLKPKRIYPGHGPVIEEPLEKIGNYIEHRNKRESEILEAFKQSDSPLSMMAVTNIVYKDLPIHLKMAAINNVEHHIKKLLKEEKIEKIGLSGYRLLAVEPQTSRMDS</sequence>
<dbReference type="InterPro" id="IPR036866">
    <property type="entry name" value="RibonucZ/Hydroxyglut_hydro"/>
</dbReference>
<dbReference type="PANTHER" id="PTHR23131">
    <property type="entry name" value="ENDORIBONUCLEASE LACTB2"/>
    <property type="match status" value="1"/>
</dbReference>
<dbReference type="Pfam" id="PF00753">
    <property type="entry name" value="Lactamase_B"/>
    <property type="match status" value="1"/>
</dbReference>
<keyword evidence="9" id="KW-1185">Reference proteome</keyword>
<dbReference type="GO" id="GO:0004521">
    <property type="term" value="F:RNA endonuclease activity"/>
    <property type="evidence" value="ECO:0007669"/>
    <property type="project" value="TreeGrafter"/>
</dbReference>
<evidence type="ECO:0000256" key="2">
    <source>
        <dbReference type="ARBA" id="ARBA00022723"/>
    </source>
</evidence>
<keyword evidence="3" id="KW-0378">Hydrolase</keyword>
<keyword evidence="4" id="KW-0862">Zinc</keyword>
<reference evidence="7 9" key="2">
    <citation type="submission" date="2018-11" db="EMBL/GenBank/DDBJ databases">
        <authorList>
            <consortium name="Pathogen Informatics"/>
        </authorList>
    </citation>
    <scope>NUCLEOTIDE SEQUENCE [LARGE SCALE GENOMIC DNA]</scope>
</reference>
<evidence type="ECO:0000313" key="8">
    <source>
        <dbReference type="Proteomes" id="UP000038040"/>
    </source>
</evidence>
<dbReference type="InterPro" id="IPR041516">
    <property type="entry name" value="LACTB2_WH"/>
</dbReference>
<dbReference type="OrthoDB" id="17458at2759"/>
<dbReference type="GO" id="GO:0016787">
    <property type="term" value="F:hydrolase activity"/>
    <property type="evidence" value="ECO:0007669"/>
    <property type="project" value="UniProtKB-KW"/>
</dbReference>
<dbReference type="GO" id="GO:0046872">
    <property type="term" value="F:metal ion binding"/>
    <property type="evidence" value="ECO:0007669"/>
    <property type="project" value="UniProtKB-KW"/>
</dbReference>
<reference evidence="10" key="1">
    <citation type="submission" date="2016-04" db="UniProtKB">
        <authorList>
            <consortium name="WormBaseParasite"/>
        </authorList>
    </citation>
    <scope>IDENTIFICATION</scope>
</reference>
<dbReference type="EMBL" id="UYYG01000093">
    <property type="protein sequence ID" value="VDN53001.1"/>
    <property type="molecule type" value="Genomic_DNA"/>
</dbReference>
<dbReference type="STRING" id="318479.A0A158Q670"/>
<evidence type="ECO:0000313" key="9">
    <source>
        <dbReference type="Proteomes" id="UP000274756"/>
    </source>
</evidence>
<keyword evidence="2" id="KW-0479">Metal-binding</keyword>
<dbReference type="PANTHER" id="PTHR23131:SF0">
    <property type="entry name" value="ENDORIBONUCLEASE LACTB2"/>
    <property type="match status" value="1"/>
</dbReference>
<dbReference type="InterPro" id="IPR001279">
    <property type="entry name" value="Metallo-B-lactamas"/>
</dbReference>
<organism evidence="8 10">
    <name type="scientific">Dracunculus medinensis</name>
    <name type="common">Guinea worm</name>
    <dbReference type="NCBI Taxonomy" id="318479"/>
    <lineage>
        <taxon>Eukaryota</taxon>
        <taxon>Metazoa</taxon>
        <taxon>Ecdysozoa</taxon>
        <taxon>Nematoda</taxon>
        <taxon>Chromadorea</taxon>
        <taxon>Rhabditida</taxon>
        <taxon>Spirurina</taxon>
        <taxon>Dracunculoidea</taxon>
        <taxon>Dracunculidae</taxon>
        <taxon>Dracunculus</taxon>
    </lineage>
</organism>
<dbReference type="InterPro" id="IPR036388">
    <property type="entry name" value="WH-like_DNA-bd_sf"/>
</dbReference>
<comment type="similarity">
    <text evidence="1">Belongs to the metallo-beta-lactamase superfamily. Glyoxalase II family.</text>
</comment>
<dbReference type="SMART" id="SM00849">
    <property type="entry name" value="Lactamase_B"/>
    <property type="match status" value="1"/>
</dbReference>
<dbReference type="Proteomes" id="UP000038040">
    <property type="component" value="Unplaced"/>
</dbReference>
<dbReference type="WBParaSite" id="DME_0000923701-mRNA-1">
    <property type="protein sequence ID" value="DME_0000923701-mRNA-1"/>
    <property type="gene ID" value="DME_0000923701"/>
</dbReference>
<gene>
    <name evidence="7" type="ORF">DME_LOCUS2974</name>
</gene>
<dbReference type="SUPFAM" id="SSF56281">
    <property type="entry name" value="Metallo-hydrolase/oxidoreductase"/>
    <property type="match status" value="1"/>
</dbReference>
<dbReference type="AlphaFoldDB" id="A0A158Q670"/>
<accession>A0A158Q670</accession>
<dbReference type="GO" id="GO:0003727">
    <property type="term" value="F:single-stranded RNA binding"/>
    <property type="evidence" value="ECO:0007669"/>
    <property type="project" value="TreeGrafter"/>
</dbReference>
<evidence type="ECO:0000313" key="7">
    <source>
        <dbReference type="EMBL" id="VDN53001.1"/>
    </source>
</evidence>
<evidence type="ECO:0000313" key="10">
    <source>
        <dbReference type="WBParaSite" id="DME_0000923701-mRNA-1"/>
    </source>
</evidence>
<evidence type="ECO:0000256" key="5">
    <source>
        <dbReference type="ARBA" id="ARBA00069358"/>
    </source>
</evidence>
<evidence type="ECO:0000256" key="3">
    <source>
        <dbReference type="ARBA" id="ARBA00022801"/>
    </source>
</evidence>
<dbReference type="Gene3D" id="1.10.10.10">
    <property type="entry name" value="Winged helix-like DNA-binding domain superfamily/Winged helix DNA-binding domain"/>
    <property type="match status" value="1"/>
</dbReference>
<proteinExistence type="inferred from homology"/>
<dbReference type="GO" id="GO:0005759">
    <property type="term" value="C:mitochondrial matrix"/>
    <property type="evidence" value="ECO:0007669"/>
    <property type="project" value="TreeGrafter"/>
</dbReference>
<dbReference type="CDD" id="cd07722">
    <property type="entry name" value="LACTB2-like_MBL-fold"/>
    <property type="match status" value="1"/>
</dbReference>
<name>A0A158Q670_DRAME</name>
<dbReference type="Proteomes" id="UP000274756">
    <property type="component" value="Unassembled WGS sequence"/>
</dbReference>